<proteinExistence type="predicted"/>
<feature type="chain" id="PRO_5045966144" description="DUF4214 domain-containing protein" evidence="1">
    <location>
        <begin position="36"/>
        <end position="1632"/>
    </location>
</feature>
<comment type="caution">
    <text evidence="2">The sequence shown here is derived from an EMBL/GenBank/DDBJ whole genome shotgun (WGS) entry which is preliminary data.</text>
</comment>
<evidence type="ECO:0008006" key="4">
    <source>
        <dbReference type="Google" id="ProtNLM"/>
    </source>
</evidence>
<evidence type="ECO:0000313" key="2">
    <source>
        <dbReference type="EMBL" id="MFC3100061.1"/>
    </source>
</evidence>
<evidence type="ECO:0000256" key="1">
    <source>
        <dbReference type="SAM" id="SignalP"/>
    </source>
</evidence>
<dbReference type="Proteomes" id="UP001595378">
    <property type="component" value="Unassembled WGS sequence"/>
</dbReference>
<organism evidence="2 3">
    <name type="scientific">Alteraurantiacibacter lauratis</name>
    <dbReference type="NCBI Taxonomy" id="2054627"/>
    <lineage>
        <taxon>Bacteria</taxon>
        <taxon>Pseudomonadati</taxon>
        <taxon>Pseudomonadota</taxon>
        <taxon>Alphaproteobacteria</taxon>
        <taxon>Sphingomonadales</taxon>
        <taxon>Erythrobacteraceae</taxon>
        <taxon>Alteraurantiacibacter</taxon>
    </lineage>
</organism>
<sequence>MIRQTLTSSPSRRPLGRALFLSASLLALASVPAQASSVLFSSAGRTHVAEGERVNHGRGLLQLRQDNGATLSFSEGAEFTLNTDDSVSLHKGSVTVAGAGDVVTVVRMPDGVEGRVGGTGNAASFTVQENGQSDGHTLSGIATITRGRVQRSFEAGQMWAAAGGGNIRQVVARGSQPPVGAGLASAGQPDVADLGEGGPLAAAENGLPVSLGDGLAAAGAASDIVALGRRVDAANGNPRLDTYPVGDLAQLVALAANLQGFNGGRPFPAAQADIIRTYLRYLANGGAGAQFLTAYAGFLSQYLDLIRAGGVPTQFTGASQADINAFLAYQANLGRLAELSAQNRALAEAYLAFLREGGNPNLFASRYTDLVTAYFAFVRGGGNPAEFAGASQEVLDSYIAFLASSGLAQQLSEEDQQVLADYLASGGFAFAETYAAALASYFEYLRQGGVPSASSTLTPEQLRNYLEALDRSGLFAQLLGDKAGFYAAYLAHLQGGGAVDDFAQLNANIFAGYATQLNAYFAFLAGGGLPSAFTGDVTLLNQYLAALDDADALAAFLGSNADFFADYLAFLQSGGDIDLWAGLNANVFAGYAAALDAYYTFLAQGGLPSGYTALTQQQIAAYVAALQAQGATGAFLGGLADFYTRYLAYLSGGGDPDLFTGLPSLNLPAFADALNAYAAFLAGGGLPSDYDAASLNVLAIYLDAIGRSGELAALLGGNADLLEAYFAFLAGGGSANLFAGLPVYQTYASALQAYFAFLDAGGLPGDYTALTASQIRDYLAALNAAGGFAAQLGSLSDFFTAYFAHISAGGLPGTFSGLPVYQSYVAALNEYYAFLSAGGLPGDYTALPLATLQSYLSALNAAGGFGAYSSLNTFFADYFAFVSNGGNPANFAGLPIYQDYVAALNAYYAFLAAGGLPGDYTALTQEQIEAYLAALSGVAGGFGSFAGLNSFFAQYYAFIQGGGDPADFTGLPVYADYLAAISAFYAYLAGGGLPSGYTALTQAQIEAYLAILDALGLLAANFQGAALDFWTSYLAFLTGGGIPDDFTGFPVGGPVQIANGHTWISDPNGIGVGATTSVDVAANGVIGQISYASSAIRNFASDGNFTAMESGKIGSDVAWSRFARPSGTIYSNWNSHVLTGTVPTNLPTTGKVDYILVGGTSPTNQQGAAGSVGSFEGSLAVSYGTPPRVGFEMDVYMDNRGWSAATTGGSASPQLGGFQLNTTTGRFEGGMETTGILGAACAVECSSYVRGGLFGDGGASAGLVYTVSDTNAQITGIAIFGTSGIELDSLGTRPDLPSGGGMLTGYTGGFDPLNPKIFFRTTLALPGGSTAGSESGFDATAYTLDANGGLLSYTRTGGTTRTRGTTSQTDVFGNTDVLIGRWTNGTNTGGNPFTLNANQGFHYVMTRPVADGFVLPASGVIHYDLLAATQPTIVDGSVAPGTFTGDMAIVLGAQNRIAMEATVTVPGLSLQYGTLGGIANPQLSQTNLTVNPNLTLQFFIPGVGGNANCASDTCYLWGNGAFGGDADTLGFSYGAYHAGGNAKTVIGAAIFGNGTLSGGSSGSGQGSQSLQSAGTAPAEWNRWDSAPAAASAAGPAEFVAPGLEQIAGSGILYSADQRAQLEAYMARQGGAR</sequence>
<dbReference type="EMBL" id="JBHRSU010000004">
    <property type="protein sequence ID" value="MFC3100061.1"/>
    <property type="molecule type" value="Genomic_DNA"/>
</dbReference>
<gene>
    <name evidence="2" type="ORF">ACFODK_04065</name>
</gene>
<feature type="signal peptide" evidence="1">
    <location>
        <begin position="1"/>
        <end position="35"/>
    </location>
</feature>
<keyword evidence="1" id="KW-0732">Signal</keyword>
<reference evidence="3" key="1">
    <citation type="journal article" date="2019" name="Int. J. Syst. Evol. Microbiol.">
        <title>The Global Catalogue of Microorganisms (GCM) 10K type strain sequencing project: providing services to taxonomists for standard genome sequencing and annotation.</title>
        <authorList>
            <consortium name="The Broad Institute Genomics Platform"/>
            <consortium name="The Broad Institute Genome Sequencing Center for Infectious Disease"/>
            <person name="Wu L."/>
            <person name="Ma J."/>
        </authorList>
    </citation>
    <scope>NUCLEOTIDE SEQUENCE [LARGE SCALE GENOMIC DNA]</scope>
    <source>
        <strain evidence="3">KCTC 52606</strain>
    </source>
</reference>
<name>A0ABV7EDV5_9SPHN</name>
<dbReference type="RefSeq" id="WP_336917863.1">
    <property type="nucleotide sequence ID" value="NZ_JBANRN010000003.1"/>
</dbReference>
<evidence type="ECO:0000313" key="3">
    <source>
        <dbReference type="Proteomes" id="UP001595378"/>
    </source>
</evidence>
<protein>
    <recommendedName>
        <fullName evidence="4">DUF4214 domain-containing protein</fullName>
    </recommendedName>
</protein>
<keyword evidence="3" id="KW-1185">Reference proteome</keyword>
<accession>A0ABV7EDV5</accession>